<feature type="domain" description="CxC2-like cysteine cluster KDZ transposase-associated" evidence="2">
    <location>
        <begin position="210"/>
        <end position="318"/>
    </location>
</feature>
<dbReference type="AlphaFoldDB" id="A0A8H6HX99"/>
<dbReference type="EMBL" id="JACGCI010000032">
    <property type="protein sequence ID" value="KAF6754839.1"/>
    <property type="molecule type" value="Genomic_DNA"/>
</dbReference>
<dbReference type="InterPro" id="IPR041457">
    <property type="entry name" value="CxC2_KDZ-assoc"/>
</dbReference>
<accession>A0A8H6HX99</accession>
<protein>
    <recommendedName>
        <fullName evidence="2">CxC2-like cysteine cluster KDZ transposase-associated domain-containing protein</fullName>
    </recommendedName>
</protein>
<evidence type="ECO:0000313" key="4">
    <source>
        <dbReference type="Proteomes" id="UP000521943"/>
    </source>
</evidence>
<organism evidence="3 4">
    <name type="scientific">Ephemerocybe angulata</name>
    <dbReference type="NCBI Taxonomy" id="980116"/>
    <lineage>
        <taxon>Eukaryota</taxon>
        <taxon>Fungi</taxon>
        <taxon>Dikarya</taxon>
        <taxon>Basidiomycota</taxon>
        <taxon>Agaricomycotina</taxon>
        <taxon>Agaricomycetes</taxon>
        <taxon>Agaricomycetidae</taxon>
        <taxon>Agaricales</taxon>
        <taxon>Agaricineae</taxon>
        <taxon>Psathyrellaceae</taxon>
        <taxon>Ephemerocybe</taxon>
    </lineage>
</organism>
<feature type="region of interest" description="Disordered" evidence="1">
    <location>
        <begin position="104"/>
        <end position="133"/>
    </location>
</feature>
<feature type="region of interest" description="Disordered" evidence="1">
    <location>
        <begin position="584"/>
        <end position="609"/>
    </location>
</feature>
<keyword evidence="4" id="KW-1185">Reference proteome</keyword>
<comment type="caution">
    <text evidence="3">The sequence shown here is derived from an EMBL/GenBank/DDBJ whole genome shotgun (WGS) entry which is preliminary data.</text>
</comment>
<dbReference type="Pfam" id="PF18803">
    <property type="entry name" value="CxC2"/>
    <property type="match status" value="1"/>
</dbReference>
<dbReference type="OrthoDB" id="3261436at2759"/>
<evidence type="ECO:0000256" key="1">
    <source>
        <dbReference type="SAM" id="MobiDB-lite"/>
    </source>
</evidence>
<dbReference type="CDD" id="cd19757">
    <property type="entry name" value="Bbox1"/>
    <property type="match status" value="1"/>
</dbReference>
<dbReference type="PANTHER" id="PTHR33096">
    <property type="entry name" value="CXC2 DOMAIN-CONTAINING PROTEIN"/>
    <property type="match status" value="1"/>
</dbReference>
<dbReference type="Pfam" id="PF18758">
    <property type="entry name" value="KDZ"/>
    <property type="match status" value="1"/>
</dbReference>
<dbReference type="PANTHER" id="PTHR33096:SF1">
    <property type="entry name" value="CXC1-LIKE CYSTEINE CLUSTER ASSOCIATED WITH KDZ TRANSPOSASES DOMAIN-CONTAINING PROTEIN"/>
    <property type="match status" value="1"/>
</dbReference>
<dbReference type="Proteomes" id="UP000521943">
    <property type="component" value="Unassembled WGS sequence"/>
</dbReference>
<evidence type="ECO:0000259" key="2">
    <source>
        <dbReference type="Pfam" id="PF18803"/>
    </source>
</evidence>
<gene>
    <name evidence="3" type="ORF">DFP72DRAFT_1067991</name>
</gene>
<evidence type="ECO:0000313" key="3">
    <source>
        <dbReference type="EMBL" id="KAF6754839.1"/>
    </source>
</evidence>
<name>A0A8H6HX99_9AGAR</name>
<reference evidence="3 4" key="1">
    <citation type="submission" date="2020-07" db="EMBL/GenBank/DDBJ databases">
        <title>Comparative genomics of pyrophilous fungi reveals a link between fire events and developmental genes.</title>
        <authorList>
            <consortium name="DOE Joint Genome Institute"/>
            <person name="Steindorff A.S."/>
            <person name="Carver A."/>
            <person name="Calhoun S."/>
            <person name="Stillman K."/>
            <person name="Liu H."/>
            <person name="Lipzen A."/>
            <person name="Pangilinan J."/>
            <person name="Labutti K."/>
            <person name="Bruns T.D."/>
            <person name="Grigoriev I.V."/>
        </authorList>
    </citation>
    <scope>NUCLEOTIDE SEQUENCE [LARGE SCALE GENOMIC DNA]</scope>
    <source>
        <strain evidence="3 4">CBS 144469</strain>
    </source>
</reference>
<proteinExistence type="predicted"/>
<dbReference type="InterPro" id="IPR040521">
    <property type="entry name" value="KDZ"/>
</dbReference>
<sequence length="1096" mass="123542">MPKDGGKSKKPKIKMSMYTPSTLDAPLALDERVSSSSRSLQTVKLKGFASGGFKVATNAAPSGICAPDVAINDSRTTEEILASWAETREDNGWDQAYFDSFFEKDLPPPTQDPENEGERGTKRPAGQGDKAKHEWTKHIDAYLRSLISLEGRGIHSSDMCPCGKRAAEYRCMGCDNIHMLCEECMKGSHLHLPLHRIQRWNGHFFVRVPLKSLGLRIQLGHVPGEICPKPDTAWGDDFIIIDVDGVHTLGVDYCACGASTMNQVDQLLERRLYPATTVNPKSAATFRVLEVFEILQYESKVSPFELYNTISRLTDNTGIVEVKDRYPSFLRMVHEWRHLKLLKRMMRGHDPIRSAGETKEGECALLCPPCPHPGINMAEGWEDEPEETRYIHALNLALDACFRLKRKDVSSDKADPGLSKGYSYFVEDSKFAKFLDEHKDEVEPKSTCSRHDAVNLADVSPGQGYAATGVATVECARHNMKRPSAVCDLQKGERYCNMDFIFHWSLVVLALGILHTFYISYDIACQWSKYLMERISKIDPKSPILQSGSRSRFLVPKFHLPAHIAPCQTKFAFMFTPGAGLGDGEAPERGWGEANPLAPSTREMGPGTRRDTLDYNFGDYNWRKIIDLGASLGKKMDTALSKVAENAIAHAELEDTLDAATVKGWTESMVAWERDPTNSPNPFEMTVALPTQTAVRRALADEEAVAIAAGKDTSLSPDVSPSVLVSRGIDIESDQRALKAEMKQTWTHSRDRELTRVQLRSNALIRRIEAWYGILQLYIPGTILLRQKATGPKSVPPYELQVWLPSQIGTKTPVDPKLVEIEFKLRVAQAEEALTSLRRCLQRRVTVYDLKKRWLRGQAPNTKALNLLGNIEAQIGAARDEYRQAREAILSLGGMLGKVGLEGFYLPLQDNDIRAMAAPDIDERAEETMTSKQKEKAKRRTHETQRTVSWIWRHSSAADDNHTEYEAEMIKVEWAKSRARAARYHEEIKIVREEMKRTIRFFAWKEQEWYKRADAKQAQVGDDQRYAEGLQAYAKRQGAICLGLRRRFEHMWTGVDERIATAMEECSNPDLYYARRMHESTLPPSGEPDDIVMSSP</sequence>